<dbReference type="AlphaFoldDB" id="A0A6M7UJ48"/>
<evidence type="ECO:0000313" key="2">
    <source>
        <dbReference type="Proteomes" id="UP000503339"/>
    </source>
</evidence>
<evidence type="ECO:0000313" key="1">
    <source>
        <dbReference type="EMBL" id="QKC77185.1"/>
    </source>
</evidence>
<keyword evidence="2" id="KW-1185">Reference proteome</keyword>
<proteinExistence type="predicted"/>
<name>A0A6M7UJ48_9HYPH</name>
<sequence length="71" mass="7620">MAALPFLGIGETGCRDVSCQTDVLRRKESVAVAEATEGQLCVGLLPNERVSVRDLVDCTKAIAIAVEKWCL</sequence>
<gene>
    <name evidence="1" type="ORF">EB233_18140</name>
</gene>
<reference evidence="1 2" key="1">
    <citation type="submission" date="2018-10" db="EMBL/GenBank/DDBJ databases">
        <authorList>
            <person name="Perry B.J."/>
            <person name="Sullivan J.T."/>
            <person name="Murphy R.J.T."/>
            <person name="Ramsay J.P."/>
            <person name="Ronson C.W."/>
        </authorList>
    </citation>
    <scope>NUCLEOTIDE SEQUENCE [LARGE SCALE GENOMIC DNA]</scope>
    <source>
        <strain evidence="1 2">NZP2014</strain>
    </source>
</reference>
<dbReference type="Proteomes" id="UP000503339">
    <property type="component" value="Chromosome"/>
</dbReference>
<protein>
    <submittedName>
        <fullName evidence="1">Uncharacterized protein</fullName>
    </submittedName>
</protein>
<dbReference type="RefSeq" id="WP_064988461.1">
    <property type="nucleotide sequence ID" value="NZ_CP033361.1"/>
</dbReference>
<accession>A0A6M7UJ48</accession>
<dbReference type="EMBL" id="CP033361">
    <property type="protein sequence ID" value="QKC77185.1"/>
    <property type="molecule type" value="Genomic_DNA"/>
</dbReference>
<organism evidence="1 2">
    <name type="scientific">Mesorhizobium erdmanii</name>
    <dbReference type="NCBI Taxonomy" id="1777866"/>
    <lineage>
        <taxon>Bacteria</taxon>
        <taxon>Pseudomonadati</taxon>
        <taxon>Pseudomonadota</taxon>
        <taxon>Alphaproteobacteria</taxon>
        <taxon>Hyphomicrobiales</taxon>
        <taxon>Phyllobacteriaceae</taxon>
        <taxon>Mesorhizobium</taxon>
    </lineage>
</organism>
<dbReference type="KEGG" id="merd:EB233_18140"/>